<feature type="signal peptide" evidence="2">
    <location>
        <begin position="1"/>
        <end position="19"/>
    </location>
</feature>
<sequence length="302" mass="34522">MNKFLFSALLSTLSLSTFAQEKKISFEVNEGYYSNVFDTDKGWSFYGDNSNTKIWLSTDKASDGKKSAYFSYYSTNSNANDKWNGVMYKLPDYKHFSISVDVNADALNRSNYNFLKLTNIQGFSYSTVGTFSFYKNGRIGINGTALQASYTWEPTRWYNLKCEVNLNTRLIKYYANDQLIYSETISNNTITKIDELSFETNNSSTSAGTEFYFDNIIIKNLENLSTDELNKKEIKIYPNPIQDVLSIQTNDKINSVEIFDLTGKSILKSSEKKINTQNLAKGVYIVKVKTTNQEISQKIIKK</sequence>
<keyword evidence="5" id="KW-1185">Reference proteome</keyword>
<gene>
    <name evidence="4" type="ORF">E4J94_11160</name>
</gene>
<evidence type="ECO:0000313" key="5">
    <source>
        <dbReference type="Proteomes" id="UP000297998"/>
    </source>
</evidence>
<dbReference type="RefSeq" id="WP_135835885.1">
    <property type="nucleotide sequence ID" value="NZ_CAUQWU010000001.1"/>
</dbReference>
<evidence type="ECO:0000313" key="4">
    <source>
        <dbReference type="EMBL" id="TGN26381.1"/>
    </source>
</evidence>
<feature type="domain" description="Secretion system C-terminal sorting" evidence="3">
    <location>
        <begin position="236"/>
        <end position="300"/>
    </location>
</feature>
<protein>
    <submittedName>
        <fullName evidence="4">T9SS type A sorting domain-containing protein</fullName>
    </submittedName>
</protein>
<dbReference type="Proteomes" id="UP000297998">
    <property type="component" value="Unassembled WGS sequence"/>
</dbReference>
<dbReference type="Pfam" id="PF18962">
    <property type="entry name" value="Por_Secre_tail"/>
    <property type="match status" value="1"/>
</dbReference>
<evidence type="ECO:0000256" key="2">
    <source>
        <dbReference type="SAM" id="SignalP"/>
    </source>
</evidence>
<comment type="caution">
    <text evidence="4">The sequence shown here is derived from an EMBL/GenBank/DDBJ whole genome shotgun (WGS) entry which is preliminary data.</text>
</comment>
<dbReference type="NCBIfam" id="TIGR04183">
    <property type="entry name" value="Por_Secre_tail"/>
    <property type="match status" value="1"/>
</dbReference>
<evidence type="ECO:0000259" key="3">
    <source>
        <dbReference type="Pfam" id="PF18962"/>
    </source>
</evidence>
<dbReference type="OrthoDB" id="1467680at2"/>
<proteinExistence type="predicted"/>
<feature type="chain" id="PRO_5021306477" evidence="2">
    <location>
        <begin position="20"/>
        <end position="302"/>
    </location>
</feature>
<organism evidence="4 5">
    <name type="scientific">Empedobacter tilapiae</name>
    <dbReference type="NCBI Taxonomy" id="2491114"/>
    <lineage>
        <taxon>Bacteria</taxon>
        <taxon>Pseudomonadati</taxon>
        <taxon>Bacteroidota</taxon>
        <taxon>Flavobacteriia</taxon>
        <taxon>Flavobacteriales</taxon>
        <taxon>Weeksellaceae</taxon>
        <taxon>Empedobacter</taxon>
    </lineage>
</organism>
<dbReference type="EMBL" id="SRPE01000007">
    <property type="protein sequence ID" value="TGN26381.1"/>
    <property type="molecule type" value="Genomic_DNA"/>
</dbReference>
<accession>A0A4Z1C1X6</accession>
<dbReference type="AlphaFoldDB" id="A0A4Z1C1X6"/>
<reference evidence="4 5" key="1">
    <citation type="submission" date="2019-03" db="EMBL/GenBank/DDBJ databases">
        <title>Empedobacter tilapiae sp. nov., isolated from an intestine of Nile tilapia Oreochromis niloticus.</title>
        <authorList>
            <person name="Kim Y.-O."/>
            <person name="Yoon J.-H."/>
        </authorList>
    </citation>
    <scope>NUCLEOTIDE SEQUENCE [LARGE SCALE GENOMIC DNA]</scope>
    <source>
        <strain evidence="4 5">MRS2</strain>
    </source>
</reference>
<dbReference type="InterPro" id="IPR026444">
    <property type="entry name" value="Secre_tail"/>
</dbReference>
<evidence type="ECO:0000256" key="1">
    <source>
        <dbReference type="ARBA" id="ARBA00022729"/>
    </source>
</evidence>
<name>A0A4Z1C1X6_9FLAO</name>
<keyword evidence="1 2" id="KW-0732">Signal</keyword>